<comment type="caution">
    <text evidence="3">The sequence shown here is derived from an EMBL/GenBank/DDBJ whole genome shotgun (WGS) entry which is preliminary data.</text>
</comment>
<evidence type="ECO:0000256" key="1">
    <source>
        <dbReference type="RuleBase" id="RU362001"/>
    </source>
</evidence>
<reference evidence="3 4" key="2">
    <citation type="submission" date="2020-08" db="EMBL/GenBank/DDBJ databases">
        <title>The Agave Microbiome: Exploring the role of microbial communities in plant adaptations to desert environments.</title>
        <authorList>
            <person name="Partida-Martinez L.P."/>
        </authorList>
    </citation>
    <scope>NUCLEOTIDE SEQUENCE [LARGE SCALE GENOMIC DNA]</scope>
    <source>
        <strain evidence="3 4">AT2.17</strain>
    </source>
</reference>
<keyword evidence="2" id="KW-0175">Coiled coil</keyword>
<name>A0A7Y9H6S0_9ACTN</name>
<dbReference type="NCBIfam" id="TIGR03930">
    <property type="entry name" value="WXG100_ESAT6"/>
    <property type="match status" value="1"/>
</dbReference>
<evidence type="ECO:0000256" key="2">
    <source>
        <dbReference type="SAM" id="Coils"/>
    </source>
</evidence>
<dbReference type="EMBL" id="JACCBW010000005">
    <property type="protein sequence ID" value="NYE38716.1"/>
    <property type="molecule type" value="Genomic_DNA"/>
</dbReference>
<dbReference type="SUPFAM" id="SSF140453">
    <property type="entry name" value="EsxAB dimer-like"/>
    <property type="match status" value="1"/>
</dbReference>
<comment type="similarity">
    <text evidence="1">Belongs to the WXG100 family.</text>
</comment>
<dbReference type="AlphaFoldDB" id="A0A7Y9H6S0"/>
<sequence length="100" mass="10787">MAGRVFTIDTDDLDAVISDVQATENALEALTNDIEKQVAALQSAWEGLAAEAQAEAHRTWEEGMRGMRAALAELRASARHAHTNYTGAAQANVSMWESLS</sequence>
<feature type="coiled-coil region" evidence="2">
    <location>
        <begin position="13"/>
        <end position="40"/>
    </location>
</feature>
<keyword evidence="4" id="KW-1185">Reference proteome</keyword>
<evidence type="ECO:0000313" key="4">
    <source>
        <dbReference type="Proteomes" id="UP000549911"/>
    </source>
</evidence>
<gene>
    <name evidence="3" type="ORF">F4692_003866</name>
</gene>
<organism evidence="3 4">
    <name type="scientific">Nocardioides cavernae</name>
    <dbReference type="NCBI Taxonomy" id="1921566"/>
    <lineage>
        <taxon>Bacteria</taxon>
        <taxon>Bacillati</taxon>
        <taxon>Actinomycetota</taxon>
        <taxon>Actinomycetes</taxon>
        <taxon>Propionibacteriales</taxon>
        <taxon>Nocardioidaceae</taxon>
        <taxon>Nocardioides</taxon>
    </lineage>
</organism>
<evidence type="ECO:0000313" key="3">
    <source>
        <dbReference type="EMBL" id="NYE38716.1"/>
    </source>
</evidence>
<proteinExistence type="inferred from homology"/>
<dbReference type="InterPro" id="IPR010310">
    <property type="entry name" value="T7SS_ESAT-6-like"/>
</dbReference>
<dbReference type="Proteomes" id="UP000549911">
    <property type="component" value="Unassembled WGS sequence"/>
</dbReference>
<accession>A0A7Y9H6S0</accession>
<reference evidence="3 4" key="1">
    <citation type="submission" date="2020-07" db="EMBL/GenBank/DDBJ databases">
        <authorList>
            <person name="Partida-Martinez L."/>
            <person name="Huntemann M."/>
            <person name="Clum A."/>
            <person name="Wang J."/>
            <person name="Palaniappan K."/>
            <person name="Ritter S."/>
            <person name="Chen I.-M."/>
            <person name="Stamatis D."/>
            <person name="Reddy T."/>
            <person name="O'Malley R."/>
            <person name="Daum C."/>
            <person name="Shapiro N."/>
            <person name="Ivanova N."/>
            <person name="Kyrpides N."/>
            <person name="Woyke T."/>
        </authorList>
    </citation>
    <scope>NUCLEOTIDE SEQUENCE [LARGE SCALE GENOMIC DNA]</scope>
    <source>
        <strain evidence="3 4">AT2.17</strain>
    </source>
</reference>
<dbReference type="RefSeq" id="WP_179621338.1">
    <property type="nucleotide sequence ID" value="NZ_JACCBW010000005.1"/>
</dbReference>
<dbReference type="Gene3D" id="1.10.287.1060">
    <property type="entry name" value="ESAT-6-like"/>
    <property type="match status" value="1"/>
</dbReference>
<dbReference type="InterPro" id="IPR036689">
    <property type="entry name" value="ESAT-6-like_sf"/>
</dbReference>
<protein>
    <recommendedName>
        <fullName evidence="1">ESAT-6-like protein</fullName>
    </recommendedName>
</protein>
<dbReference type="Pfam" id="PF06013">
    <property type="entry name" value="WXG100"/>
    <property type="match status" value="1"/>
</dbReference>